<reference evidence="2 3" key="1">
    <citation type="submission" date="2016-06" db="EMBL/GenBank/DDBJ databases">
        <title>Gene turnover analysis identifies the evolutionary adaptation of the extremophile Acidithiobacillus caldus.</title>
        <authorList>
            <person name="Zhang X."/>
        </authorList>
    </citation>
    <scope>NUCLEOTIDE SEQUENCE [LARGE SCALE GENOMIC DNA]</scope>
    <source>
        <strain evidence="2 3">DX</strain>
    </source>
</reference>
<evidence type="ECO:0000313" key="3">
    <source>
        <dbReference type="Proteomes" id="UP000175616"/>
    </source>
</evidence>
<accession>A0A1E7YKX4</accession>
<dbReference type="EMBL" id="LZYE01000310">
    <property type="protein sequence ID" value="OFC30738.1"/>
    <property type="molecule type" value="Genomic_DNA"/>
</dbReference>
<protein>
    <submittedName>
        <fullName evidence="2">Uncharacterized protein</fullName>
    </submittedName>
</protein>
<organism evidence="2 3">
    <name type="scientific">Acidithiobacillus caldus</name>
    <dbReference type="NCBI Taxonomy" id="33059"/>
    <lineage>
        <taxon>Bacteria</taxon>
        <taxon>Pseudomonadati</taxon>
        <taxon>Pseudomonadota</taxon>
        <taxon>Acidithiobacillia</taxon>
        <taxon>Acidithiobacillales</taxon>
        <taxon>Acidithiobacillaceae</taxon>
        <taxon>Acidithiobacillus</taxon>
    </lineage>
</organism>
<name>A0A1E7YKX4_9PROT</name>
<dbReference type="Proteomes" id="UP000175616">
    <property type="component" value="Unassembled WGS sequence"/>
</dbReference>
<evidence type="ECO:0000313" key="2">
    <source>
        <dbReference type="EMBL" id="OFC30738.1"/>
    </source>
</evidence>
<dbReference type="AlphaFoldDB" id="A0A1E7YKX4"/>
<sequence>MWESTVVPKRLFARVAPYLEAIESARRAGWTWVEIAERLAAAIGTVRPRSLANACAVARRLSSEGVLQVPQRPLPDEDPSRHSERGHSPRTAPVLPTVQGKPATALPRNVIDLDK</sequence>
<evidence type="ECO:0000256" key="1">
    <source>
        <dbReference type="SAM" id="MobiDB-lite"/>
    </source>
</evidence>
<feature type="region of interest" description="Disordered" evidence="1">
    <location>
        <begin position="66"/>
        <end position="115"/>
    </location>
</feature>
<proteinExistence type="predicted"/>
<gene>
    <name evidence="2" type="ORF">BAE27_11210</name>
</gene>
<feature type="compositionally biased region" description="Basic and acidic residues" evidence="1">
    <location>
        <begin position="74"/>
        <end position="87"/>
    </location>
</feature>
<comment type="caution">
    <text evidence="2">The sequence shown here is derived from an EMBL/GenBank/DDBJ whole genome shotgun (WGS) entry which is preliminary data.</text>
</comment>